<dbReference type="Pfam" id="PF13091">
    <property type="entry name" value="PLDc_2"/>
    <property type="match status" value="1"/>
</dbReference>
<dbReference type="InterPro" id="IPR038718">
    <property type="entry name" value="SNF2-like_sf"/>
</dbReference>
<evidence type="ECO:0000256" key="4">
    <source>
        <dbReference type="SAM" id="MobiDB-lite"/>
    </source>
</evidence>
<dbReference type="PANTHER" id="PTHR45766:SF6">
    <property type="entry name" value="SWI_SNF-RELATED MATRIX-ASSOCIATED ACTIN-DEPENDENT REGULATOR OF CHROMATIN SUBFAMILY A-LIKE PROTEIN 1"/>
    <property type="match status" value="1"/>
</dbReference>
<dbReference type="SMART" id="SM00490">
    <property type="entry name" value="HELICc"/>
    <property type="match status" value="1"/>
</dbReference>
<dbReference type="InterPro" id="IPR000330">
    <property type="entry name" value="SNF2_N"/>
</dbReference>
<proteinExistence type="predicted"/>
<dbReference type="SUPFAM" id="SSF56024">
    <property type="entry name" value="Phospholipase D/nuclease"/>
    <property type="match status" value="1"/>
</dbReference>
<accession>A0A286RDW0</accession>
<dbReference type="KEGG" id="ttf:THTE_1546"/>
<dbReference type="Pfam" id="PF00270">
    <property type="entry name" value="DEAD"/>
    <property type="match status" value="1"/>
</dbReference>
<name>A0A286RDW0_9BACT</name>
<evidence type="ECO:0000313" key="7">
    <source>
        <dbReference type="EMBL" id="ASV74148.1"/>
    </source>
</evidence>
<dbReference type="GO" id="GO:0003676">
    <property type="term" value="F:nucleic acid binding"/>
    <property type="evidence" value="ECO:0007669"/>
    <property type="project" value="InterPro"/>
</dbReference>
<dbReference type="GO" id="GO:0004386">
    <property type="term" value="F:helicase activity"/>
    <property type="evidence" value="ECO:0007669"/>
    <property type="project" value="UniProtKB-KW"/>
</dbReference>
<organism evidence="7 8">
    <name type="scientific">Thermogutta terrifontis</name>
    <dbReference type="NCBI Taxonomy" id="1331910"/>
    <lineage>
        <taxon>Bacteria</taxon>
        <taxon>Pseudomonadati</taxon>
        <taxon>Planctomycetota</taxon>
        <taxon>Planctomycetia</taxon>
        <taxon>Pirellulales</taxon>
        <taxon>Thermoguttaceae</taxon>
        <taxon>Thermogutta</taxon>
    </lineage>
</organism>
<reference evidence="7 8" key="1">
    <citation type="journal article" name="Front. Microbiol.">
        <title>Sugar Metabolism of the First Thermophilic Planctomycete Thermogutta terrifontis: Comparative Genomic and Transcriptomic Approaches.</title>
        <authorList>
            <person name="Elcheninov A.G."/>
            <person name="Menzel P."/>
            <person name="Gudbergsdottir S.R."/>
            <person name="Slesarev A.I."/>
            <person name="Kadnikov V.V."/>
            <person name="Krogh A."/>
            <person name="Bonch-Osmolovskaya E.A."/>
            <person name="Peng X."/>
            <person name="Kublanov I.V."/>
        </authorList>
    </citation>
    <scope>NUCLEOTIDE SEQUENCE [LARGE SCALE GENOMIC DNA]</scope>
    <source>
        <strain evidence="7 8">R1</strain>
    </source>
</reference>
<dbReference type="GO" id="GO:0005524">
    <property type="term" value="F:ATP binding"/>
    <property type="evidence" value="ECO:0007669"/>
    <property type="project" value="UniProtKB-KW"/>
</dbReference>
<dbReference type="InterPro" id="IPR027417">
    <property type="entry name" value="P-loop_NTPase"/>
</dbReference>
<dbReference type="EMBL" id="CP018477">
    <property type="protein sequence ID" value="ASV74148.1"/>
    <property type="molecule type" value="Genomic_DNA"/>
</dbReference>
<dbReference type="Pfam" id="PF00176">
    <property type="entry name" value="SNF2-rel_dom"/>
    <property type="match status" value="1"/>
</dbReference>
<feature type="domain" description="Helicase C-terminal" evidence="6">
    <location>
        <begin position="714"/>
        <end position="877"/>
    </location>
</feature>
<dbReference type="RefSeq" id="WP_095414553.1">
    <property type="nucleotide sequence ID" value="NZ_CP018477.1"/>
</dbReference>
<dbReference type="Gene3D" id="3.30.870.10">
    <property type="entry name" value="Endonuclease Chain A"/>
    <property type="match status" value="1"/>
</dbReference>
<dbReference type="InterPro" id="IPR001650">
    <property type="entry name" value="Helicase_C-like"/>
</dbReference>
<keyword evidence="1" id="KW-0547">Nucleotide-binding</keyword>
<evidence type="ECO:0000256" key="1">
    <source>
        <dbReference type="ARBA" id="ARBA00022741"/>
    </source>
</evidence>
<dbReference type="PROSITE" id="PS51194">
    <property type="entry name" value="HELICASE_CTER"/>
    <property type="match status" value="1"/>
</dbReference>
<evidence type="ECO:0000256" key="2">
    <source>
        <dbReference type="ARBA" id="ARBA00022801"/>
    </source>
</evidence>
<dbReference type="PROSITE" id="PS51192">
    <property type="entry name" value="HELICASE_ATP_BIND_1"/>
    <property type="match status" value="1"/>
</dbReference>
<protein>
    <submittedName>
        <fullName evidence="7">Superfamily II DNA/RNA helicase, SNF2 family</fullName>
    </submittedName>
</protein>
<dbReference type="InterPro" id="IPR049730">
    <property type="entry name" value="SNF2/RAD54-like_C"/>
</dbReference>
<keyword evidence="8" id="KW-1185">Reference proteome</keyword>
<feature type="region of interest" description="Disordered" evidence="4">
    <location>
        <begin position="628"/>
        <end position="648"/>
    </location>
</feature>
<feature type="domain" description="Helicase ATP-binding" evidence="5">
    <location>
        <begin position="267"/>
        <end position="404"/>
    </location>
</feature>
<dbReference type="InterPro" id="IPR011545">
    <property type="entry name" value="DEAD/DEAH_box_helicase_dom"/>
</dbReference>
<dbReference type="CDD" id="cd09178">
    <property type="entry name" value="PLDc_N_Snf2_like"/>
    <property type="match status" value="1"/>
</dbReference>
<dbReference type="Gene3D" id="3.40.50.300">
    <property type="entry name" value="P-loop containing nucleotide triphosphate hydrolases"/>
    <property type="match status" value="1"/>
</dbReference>
<dbReference type="PANTHER" id="PTHR45766">
    <property type="entry name" value="DNA ANNEALING HELICASE AND ENDONUCLEASE ZRANB3 FAMILY MEMBER"/>
    <property type="match status" value="1"/>
</dbReference>
<dbReference type="GO" id="GO:0016787">
    <property type="term" value="F:hydrolase activity"/>
    <property type="evidence" value="ECO:0007669"/>
    <property type="project" value="UniProtKB-KW"/>
</dbReference>
<keyword evidence="3" id="KW-0067">ATP-binding</keyword>
<evidence type="ECO:0000259" key="6">
    <source>
        <dbReference type="PROSITE" id="PS51194"/>
    </source>
</evidence>
<feature type="compositionally biased region" description="Acidic residues" evidence="4">
    <location>
        <begin position="628"/>
        <end position="640"/>
    </location>
</feature>
<evidence type="ECO:0000313" key="8">
    <source>
        <dbReference type="Proteomes" id="UP000215086"/>
    </source>
</evidence>
<dbReference type="InterPro" id="IPR014001">
    <property type="entry name" value="Helicase_ATP-bd"/>
</dbReference>
<dbReference type="OrthoDB" id="9814088at2"/>
<dbReference type="Proteomes" id="UP000215086">
    <property type="component" value="Chromosome"/>
</dbReference>
<keyword evidence="7" id="KW-0347">Helicase</keyword>
<dbReference type="InterPro" id="IPR025202">
    <property type="entry name" value="PLD-like_dom"/>
</dbReference>
<sequence length="1138" mass="129388">MPQIFDNIEKDLLSALTQAMGLSERADFCVGYFNLRGWKQVSSLVDRWPGGDGHCCRILVGMQQMPHDQLKQALNPVRGEQETDQATANMMKRKLAQEFRDQLTLGIPTNEDEAALRHLASQIEAKKVVVKVFLRHPLHAKLYLLFRQDPLNPKIGYLGSSNLTLAGLSKQGELNVDILDHDACDKLAKWFEDRWNDRFCWDISEELVKIINESWARPAPIPPYHIYLKIAYHLSQEARAGLSEFRIPADFGNKLLEFQKAAVKIAAHHLNKRGGVILGDVVGLGKTLMATALARIFEDDYGLETLIICPKNLVSMWEDYRQRYRLRAKVLSITRVLQELPNLRRFRLVIIDESHNLRNREGKRYRAIAEYIASNDSRVILLSATPYNKTYLDLSNQLRLFVDENEDIGIRPERLLRELGETEFIRRHQCPVRSLAAFEKSEYADDWRELMRLYLVRRTRSFIQENYAKYDPVNNSKYLEFEDGQRVYFPVRVPKTIKFKINQGDPKDQYARLFADDVVQTVNDLKLPRYALGNYLKPSPRKPPTPEEAKVLADLSRAGTRLKGFCRTNLFKRLESSGHSFILSIQRHILRNYIYLYAIENGLPLPIGTQDVGLLDTWANDQDNDLWEATAGDDNEDAPEDLDKPTYGPLTEAEARSRAAAVYESYASRFRGRFKWLRPDLFDQALAEDLRRDAKALMEVLDRAGTWDPQRDAKLDALVTLLTKEHPKDKVLVFSQFADTVEYLQQQLKARGLAAVAAVTGATDDPTSIAYRFSPVSNERRDCIAPEDELRVLLTTDVLSEGQNLQDCSIIVNYDLPWAIIRLIQRAGRVDRIGQKSDKIVCYSFLPADGVERIIRLRERVRARLRENAEVVGADEAFFEGEKDDLPLINLYNEKAGILDEEEDTEVDLASYAYQIWKNAVDRDPSLEKIISAMPNVVYSTKPHQPTADRPEGVLVYLRTADGNDALAWIDRQGNSVTESQFAILKAAECDPDTPALPRAGDHHELVAKGVRLIVETEKSVGGQLGRPSGARFRTYERLKRYAEQVKGTLFESSELLKAIEDIYKYPLLQSATDTLNRQLKSGISDQDLAALVIGLRQDGRLCRVEEKGESGEPQVICSLGLRRPESDAGKPGNKGEV</sequence>
<dbReference type="AlphaFoldDB" id="A0A286RDW0"/>
<dbReference type="Pfam" id="PF00271">
    <property type="entry name" value="Helicase_C"/>
    <property type="match status" value="1"/>
</dbReference>
<evidence type="ECO:0000259" key="5">
    <source>
        <dbReference type="PROSITE" id="PS51192"/>
    </source>
</evidence>
<dbReference type="SUPFAM" id="SSF52540">
    <property type="entry name" value="P-loop containing nucleoside triphosphate hydrolases"/>
    <property type="match status" value="2"/>
</dbReference>
<dbReference type="CDD" id="cd18793">
    <property type="entry name" value="SF2_C_SNF"/>
    <property type="match status" value="1"/>
</dbReference>
<keyword evidence="2" id="KW-0378">Hydrolase</keyword>
<gene>
    <name evidence="7" type="ORF">THTE_1546</name>
</gene>
<evidence type="ECO:0000256" key="3">
    <source>
        <dbReference type="ARBA" id="ARBA00022840"/>
    </source>
</evidence>
<dbReference type="SMART" id="SM00487">
    <property type="entry name" value="DEXDc"/>
    <property type="match status" value="1"/>
</dbReference>
<dbReference type="Gene3D" id="3.40.50.10810">
    <property type="entry name" value="Tandem AAA-ATPase domain"/>
    <property type="match status" value="2"/>
</dbReference>